<comment type="caution">
    <text evidence="2">The sequence shown here is derived from an EMBL/GenBank/DDBJ whole genome shotgun (WGS) entry which is preliminary data.</text>
</comment>
<keyword evidence="3" id="KW-1185">Reference proteome</keyword>
<sequence>MTQMNKLTDGKTLCLGMKGIHCVKRKEDATHSKMKDEGNEENLLLSSMSIRLGIYLTRLDYIDLLESQLGQEGQSIIPIQQRRPGNSSEILNFKYNASWDGVALATMVYICQESHHSRSRSSEEKPTYLGAGPDLDVERSESHSTGWRGA</sequence>
<dbReference type="AlphaFoldDB" id="A0A5A7QNV9"/>
<feature type="region of interest" description="Disordered" evidence="1">
    <location>
        <begin position="120"/>
        <end position="150"/>
    </location>
</feature>
<dbReference type="Proteomes" id="UP000325081">
    <property type="component" value="Unassembled WGS sequence"/>
</dbReference>
<dbReference type="EMBL" id="BKCP01007405">
    <property type="protein sequence ID" value="GER46117.1"/>
    <property type="molecule type" value="Genomic_DNA"/>
</dbReference>
<evidence type="ECO:0000256" key="1">
    <source>
        <dbReference type="SAM" id="MobiDB-lite"/>
    </source>
</evidence>
<evidence type="ECO:0000313" key="3">
    <source>
        <dbReference type="Proteomes" id="UP000325081"/>
    </source>
</evidence>
<evidence type="ECO:0000313" key="2">
    <source>
        <dbReference type="EMBL" id="GER46117.1"/>
    </source>
</evidence>
<organism evidence="2 3">
    <name type="scientific">Striga asiatica</name>
    <name type="common">Asiatic witchweed</name>
    <name type="synonym">Buchnera asiatica</name>
    <dbReference type="NCBI Taxonomy" id="4170"/>
    <lineage>
        <taxon>Eukaryota</taxon>
        <taxon>Viridiplantae</taxon>
        <taxon>Streptophyta</taxon>
        <taxon>Embryophyta</taxon>
        <taxon>Tracheophyta</taxon>
        <taxon>Spermatophyta</taxon>
        <taxon>Magnoliopsida</taxon>
        <taxon>eudicotyledons</taxon>
        <taxon>Gunneridae</taxon>
        <taxon>Pentapetalae</taxon>
        <taxon>asterids</taxon>
        <taxon>lamiids</taxon>
        <taxon>Lamiales</taxon>
        <taxon>Orobanchaceae</taxon>
        <taxon>Buchnereae</taxon>
        <taxon>Striga</taxon>
    </lineage>
</organism>
<proteinExistence type="predicted"/>
<reference evidence="3" key="1">
    <citation type="journal article" date="2019" name="Curr. Biol.">
        <title>Genome Sequence of Striga asiatica Provides Insight into the Evolution of Plant Parasitism.</title>
        <authorList>
            <person name="Yoshida S."/>
            <person name="Kim S."/>
            <person name="Wafula E.K."/>
            <person name="Tanskanen J."/>
            <person name="Kim Y.M."/>
            <person name="Honaas L."/>
            <person name="Yang Z."/>
            <person name="Spallek T."/>
            <person name="Conn C.E."/>
            <person name="Ichihashi Y."/>
            <person name="Cheong K."/>
            <person name="Cui S."/>
            <person name="Der J.P."/>
            <person name="Gundlach H."/>
            <person name="Jiao Y."/>
            <person name="Hori C."/>
            <person name="Ishida J.K."/>
            <person name="Kasahara H."/>
            <person name="Kiba T."/>
            <person name="Kim M.S."/>
            <person name="Koo N."/>
            <person name="Laohavisit A."/>
            <person name="Lee Y.H."/>
            <person name="Lumba S."/>
            <person name="McCourt P."/>
            <person name="Mortimer J.C."/>
            <person name="Mutuku J.M."/>
            <person name="Nomura T."/>
            <person name="Sasaki-Sekimoto Y."/>
            <person name="Seto Y."/>
            <person name="Wang Y."/>
            <person name="Wakatake T."/>
            <person name="Sakakibara H."/>
            <person name="Demura T."/>
            <person name="Yamaguchi S."/>
            <person name="Yoneyama K."/>
            <person name="Manabe R.I."/>
            <person name="Nelson D.C."/>
            <person name="Schulman A.H."/>
            <person name="Timko M.P."/>
            <person name="dePamphilis C.W."/>
            <person name="Choi D."/>
            <person name="Shirasu K."/>
        </authorList>
    </citation>
    <scope>NUCLEOTIDE SEQUENCE [LARGE SCALE GENOMIC DNA]</scope>
    <source>
        <strain evidence="3">cv. UVA1</strain>
    </source>
</reference>
<accession>A0A5A7QNV9</accession>
<protein>
    <submittedName>
        <fullName evidence="2">NDR1/HIN1-like 1</fullName>
    </submittedName>
</protein>
<name>A0A5A7QNV9_STRAF</name>
<gene>
    <name evidence="2" type="ORF">STAS_23156</name>
</gene>